<dbReference type="Proteomes" id="UP000768646">
    <property type="component" value="Unassembled WGS sequence"/>
</dbReference>
<evidence type="ECO:0000313" key="2">
    <source>
        <dbReference type="Proteomes" id="UP000768646"/>
    </source>
</evidence>
<protein>
    <submittedName>
        <fullName evidence="1">Uncharacterized protein</fullName>
    </submittedName>
</protein>
<keyword evidence="2" id="KW-1185">Reference proteome</keyword>
<name>A0ACB7CFL7_9ASCO</name>
<reference evidence="1 2" key="1">
    <citation type="journal article" date="2021" name="Commun. Biol.">
        <title>Genomic insights into the host specific adaptation of the Pneumocystis genus.</title>
        <authorList>
            <person name="Cisse O.H."/>
            <person name="Ma L."/>
            <person name="Dekker J.P."/>
            <person name="Khil P.P."/>
            <person name="Youn J.-H."/>
            <person name="Brenchley J.M."/>
            <person name="Blair R."/>
            <person name="Pahar B."/>
            <person name="Chabe M."/>
            <person name="Van Rompay K.K.A."/>
            <person name="Keesler R."/>
            <person name="Sukura A."/>
            <person name="Hirsch V."/>
            <person name="Kutty G."/>
            <person name="Liu Y."/>
            <person name="Peng L."/>
            <person name="Chen J."/>
            <person name="Song J."/>
            <person name="Weissenbacher-Lang C."/>
            <person name="Xu J."/>
            <person name="Upham N.S."/>
            <person name="Stajich J.E."/>
            <person name="Cuomo C.A."/>
            <person name="Cushion M.T."/>
            <person name="Kovacs J.A."/>
        </authorList>
    </citation>
    <scope>NUCLEOTIDE SEQUENCE [LARGE SCALE GENOMIC DNA]</scope>
    <source>
        <strain evidence="1 2">RABM</strain>
    </source>
</reference>
<gene>
    <name evidence="1" type="ORF">PORY_000459</name>
</gene>
<organism evidence="1 2">
    <name type="scientific">Pneumocystis oryctolagi</name>
    <dbReference type="NCBI Taxonomy" id="42067"/>
    <lineage>
        <taxon>Eukaryota</taxon>
        <taxon>Fungi</taxon>
        <taxon>Dikarya</taxon>
        <taxon>Ascomycota</taxon>
        <taxon>Taphrinomycotina</taxon>
        <taxon>Pneumocystomycetes</taxon>
        <taxon>Pneumocystaceae</taxon>
        <taxon>Pneumocystis</taxon>
    </lineage>
</organism>
<dbReference type="EMBL" id="JABTEG010000001">
    <property type="protein sequence ID" value="KAG4306471.1"/>
    <property type="molecule type" value="Genomic_DNA"/>
</dbReference>
<accession>A0ACB7CFL7</accession>
<sequence length="230" mass="26463">MIETNTAPTRSKLSLKGSSKIVSEFFEYSINRYGFVLIVTITLKKTSILFQRGVYPADDFKVVKKYGLNMLVTADVEVKAYIQKIIEQLHKWIEEGKISKLVIVIISKDTLEVLERWEFDVQIFNNDSKEENKLTNQKHSIVVEKSEKEINTEIQAIIRQITASVTFLPQLEGRCTFNVLVYTDSNSEVPDEWGDSDAREINNAEQVKLRSFHTDIHKVDLQVAYKLADD</sequence>
<evidence type="ECO:0000313" key="1">
    <source>
        <dbReference type="EMBL" id="KAG4306471.1"/>
    </source>
</evidence>
<comment type="caution">
    <text evidence="1">The sequence shown here is derived from an EMBL/GenBank/DDBJ whole genome shotgun (WGS) entry which is preliminary data.</text>
</comment>
<proteinExistence type="predicted"/>